<feature type="signal peptide" evidence="1">
    <location>
        <begin position="1"/>
        <end position="25"/>
    </location>
</feature>
<comment type="caution">
    <text evidence="2">The sequence shown here is derived from an EMBL/GenBank/DDBJ whole genome shotgun (WGS) entry which is preliminary data.</text>
</comment>
<keyword evidence="1" id="KW-0732">Signal</keyword>
<dbReference type="Proteomes" id="UP000637002">
    <property type="component" value="Unassembled WGS sequence"/>
</dbReference>
<organism evidence="2 3">
    <name type="scientific">Chelatococcus reniformis</name>
    <dbReference type="NCBI Taxonomy" id="1494448"/>
    <lineage>
        <taxon>Bacteria</taxon>
        <taxon>Pseudomonadati</taxon>
        <taxon>Pseudomonadota</taxon>
        <taxon>Alphaproteobacteria</taxon>
        <taxon>Hyphomicrobiales</taxon>
        <taxon>Chelatococcaceae</taxon>
        <taxon>Chelatococcus</taxon>
    </lineage>
</organism>
<accession>A0A916XJ03</accession>
<reference evidence="2" key="1">
    <citation type="journal article" date="2014" name="Int. J. Syst. Evol. Microbiol.">
        <title>Complete genome sequence of Corynebacterium casei LMG S-19264T (=DSM 44701T), isolated from a smear-ripened cheese.</title>
        <authorList>
            <consortium name="US DOE Joint Genome Institute (JGI-PGF)"/>
            <person name="Walter F."/>
            <person name="Albersmeier A."/>
            <person name="Kalinowski J."/>
            <person name="Ruckert C."/>
        </authorList>
    </citation>
    <scope>NUCLEOTIDE SEQUENCE</scope>
    <source>
        <strain evidence="2">CGMCC 1.12919</strain>
    </source>
</reference>
<proteinExistence type="predicted"/>
<sequence>MAFLRGTTLALALIGGALWAGTAAAAPIAPTGFTAPGAGLTAPGEAIQFARWHRRCWWETRRFRHRGRWVSRRVQVCRR</sequence>
<evidence type="ECO:0000313" key="2">
    <source>
        <dbReference type="EMBL" id="GGC76864.1"/>
    </source>
</evidence>
<protein>
    <recommendedName>
        <fullName evidence="4">Glycosyl hydrolase family 5</fullName>
    </recommendedName>
</protein>
<reference evidence="2" key="2">
    <citation type="submission" date="2020-09" db="EMBL/GenBank/DDBJ databases">
        <authorList>
            <person name="Sun Q."/>
            <person name="Zhou Y."/>
        </authorList>
    </citation>
    <scope>NUCLEOTIDE SEQUENCE</scope>
    <source>
        <strain evidence="2">CGMCC 1.12919</strain>
    </source>
</reference>
<keyword evidence="3" id="KW-1185">Reference proteome</keyword>
<evidence type="ECO:0000313" key="3">
    <source>
        <dbReference type="Proteomes" id="UP000637002"/>
    </source>
</evidence>
<name>A0A916XJ03_9HYPH</name>
<gene>
    <name evidence="2" type="ORF">GCM10010994_38990</name>
</gene>
<dbReference type="AlphaFoldDB" id="A0A916XJ03"/>
<dbReference type="EMBL" id="BMGG01000007">
    <property type="protein sequence ID" value="GGC76864.1"/>
    <property type="molecule type" value="Genomic_DNA"/>
</dbReference>
<evidence type="ECO:0008006" key="4">
    <source>
        <dbReference type="Google" id="ProtNLM"/>
    </source>
</evidence>
<evidence type="ECO:0000256" key="1">
    <source>
        <dbReference type="SAM" id="SignalP"/>
    </source>
</evidence>
<dbReference type="RefSeq" id="WP_188610847.1">
    <property type="nucleotide sequence ID" value="NZ_BMGG01000007.1"/>
</dbReference>
<feature type="chain" id="PRO_5037668679" description="Glycosyl hydrolase family 5" evidence="1">
    <location>
        <begin position="26"/>
        <end position="79"/>
    </location>
</feature>